<feature type="region of interest" description="Disordered" evidence="4">
    <location>
        <begin position="165"/>
        <end position="241"/>
    </location>
</feature>
<dbReference type="GO" id="GO:0070728">
    <property type="term" value="F:L-leucine binding"/>
    <property type="evidence" value="ECO:0007669"/>
    <property type="project" value="TreeGrafter"/>
</dbReference>
<feature type="compositionally biased region" description="Polar residues" evidence="4">
    <location>
        <begin position="165"/>
        <end position="178"/>
    </location>
</feature>
<keyword evidence="3" id="KW-0963">Cytoplasm</keyword>
<dbReference type="GO" id="GO:1990253">
    <property type="term" value="P:cellular response to leucine starvation"/>
    <property type="evidence" value="ECO:0007669"/>
    <property type="project" value="TreeGrafter"/>
</dbReference>
<dbReference type="GO" id="GO:1901031">
    <property type="term" value="P:regulation of response to reactive oxygen species"/>
    <property type="evidence" value="ECO:0007669"/>
    <property type="project" value="InterPro"/>
</dbReference>
<dbReference type="GO" id="GO:0016239">
    <property type="term" value="P:positive regulation of macroautophagy"/>
    <property type="evidence" value="ECO:0007669"/>
    <property type="project" value="TreeGrafter"/>
</dbReference>
<organism evidence="5 6">
    <name type="scientific">Capsaspora owczarzaki (strain ATCC 30864)</name>
    <dbReference type="NCBI Taxonomy" id="595528"/>
    <lineage>
        <taxon>Eukaryota</taxon>
        <taxon>Filasterea</taxon>
        <taxon>Capsaspora</taxon>
    </lineage>
</organism>
<dbReference type="SUPFAM" id="SSF69118">
    <property type="entry name" value="AhpD-like"/>
    <property type="match status" value="1"/>
</dbReference>
<protein>
    <submittedName>
        <fullName evidence="5">Sestrin 1</fullName>
    </submittedName>
</protein>
<evidence type="ECO:0000313" key="5">
    <source>
        <dbReference type="EMBL" id="KJE93692.1"/>
    </source>
</evidence>
<dbReference type="OrthoDB" id="337464at2759"/>
<dbReference type="AlphaFoldDB" id="A0A0D2VRW9"/>
<dbReference type="OMA" id="CSYLINI"/>
<feature type="region of interest" description="Disordered" evidence="4">
    <location>
        <begin position="1"/>
        <end position="80"/>
    </location>
</feature>
<dbReference type="Gene3D" id="1.20.1290.10">
    <property type="entry name" value="AhpD-like"/>
    <property type="match status" value="1"/>
</dbReference>
<dbReference type="InterPro" id="IPR029032">
    <property type="entry name" value="AhpD-like"/>
</dbReference>
<evidence type="ECO:0000256" key="2">
    <source>
        <dbReference type="ARBA" id="ARBA00008350"/>
    </source>
</evidence>
<dbReference type="STRING" id="595528.A0A0D2VRW9"/>
<dbReference type="GO" id="GO:0005737">
    <property type="term" value="C:cytoplasm"/>
    <property type="evidence" value="ECO:0007669"/>
    <property type="project" value="UniProtKB-SubCell"/>
</dbReference>
<reference evidence="6" key="1">
    <citation type="submission" date="2011-02" db="EMBL/GenBank/DDBJ databases">
        <title>The Genome Sequence of Capsaspora owczarzaki ATCC 30864.</title>
        <authorList>
            <person name="Russ C."/>
            <person name="Cuomo C."/>
            <person name="Burger G."/>
            <person name="Gray M.W."/>
            <person name="Holland P.W.H."/>
            <person name="King N."/>
            <person name="Lang F.B.F."/>
            <person name="Roger A.J."/>
            <person name="Ruiz-Trillo I."/>
            <person name="Young S.K."/>
            <person name="Zeng Q."/>
            <person name="Gargeya S."/>
            <person name="Alvarado L."/>
            <person name="Berlin A."/>
            <person name="Chapman S.B."/>
            <person name="Chen Z."/>
            <person name="Freedman E."/>
            <person name="Gellesch M."/>
            <person name="Goldberg J."/>
            <person name="Griggs A."/>
            <person name="Gujja S."/>
            <person name="Heilman E."/>
            <person name="Heiman D."/>
            <person name="Howarth C."/>
            <person name="Mehta T."/>
            <person name="Neiman D."/>
            <person name="Pearson M."/>
            <person name="Roberts A."/>
            <person name="Saif S."/>
            <person name="Shea T."/>
            <person name="Shenoy N."/>
            <person name="Sisk P."/>
            <person name="Stolte C."/>
            <person name="Sykes S."/>
            <person name="White J."/>
            <person name="Yandava C."/>
            <person name="Haas B."/>
            <person name="Nusbaum C."/>
            <person name="Birren B."/>
        </authorList>
    </citation>
    <scope>NUCLEOTIDE SEQUENCE</scope>
    <source>
        <strain evidence="6">ATCC 30864</strain>
    </source>
</reference>
<comment type="subcellular location">
    <subcellularLocation>
        <location evidence="1">Cytoplasm</location>
    </subcellularLocation>
</comment>
<dbReference type="GO" id="GO:0071233">
    <property type="term" value="P:cellular response to L-leucine"/>
    <property type="evidence" value="ECO:0007669"/>
    <property type="project" value="TreeGrafter"/>
</dbReference>
<dbReference type="EMBL" id="KE346365">
    <property type="protein sequence ID" value="KJE93692.1"/>
    <property type="molecule type" value="Genomic_DNA"/>
</dbReference>
<keyword evidence="6" id="KW-1185">Reference proteome</keyword>
<evidence type="ECO:0000256" key="1">
    <source>
        <dbReference type="ARBA" id="ARBA00004496"/>
    </source>
</evidence>
<dbReference type="InterPro" id="IPR006730">
    <property type="entry name" value="Sestrin"/>
</dbReference>
<dbReference type="PANTHER" id="PTHR12474">
    <property type="entry name" value="P53 REGULATED PA26 NUCLEAR PROTEIN SESTRIN"/>
    <property type="match status" value="1"/>
</dbReference>
<evidence type="ECO:0000256" key="4">
    <source>
        <dbReference type="SAM" id="MobiDB-lite"/>
    </source>
</evidence>
<dbReference type="GO" id="GO:0005634">
    <property type="term" value="C:nucleus"/>
    <property type="evidence" value="ECO:0007669"/>
    <property type="project" value="InterPro"/>
</dbReference>
<name>A0A0D2VRW9_CAPO3</name>
<dbReference type="eggNOG" id="KOG3746">
    <property type="taxonomic scope" value="Eukaryota"/>
</dbReference>
<accession>A0A0D2VRW9</accession>
<dbReference type="RefSeq" id="XP_004348274.1">
    <property type="nucleotide sequence ID" value="XM_004348224.2"/>
</dbReference>
<dbReference type="InParanoid" id="A0A0D2VRW9"/>
<dbReference type="GO" id="GO:0016684">
    <property type="term" value="F:oxidoreductase activity, acting on peroxide as acceptor"/>
    <property type="evidence" value="ECO:0007669"/>
    <property type="project" value="TreeGrafter"/>
</dbReference>
<dbReference type="Pfam" id="PF04636">
    <property type="entry name" value="PA26"/>
    <property type="match status" value="1"/>
</dbReference>
<gene>
    <name evidence="5" type="ORF">CAOG_004446</name>
</gene>
<sequence>MTTTASEVGDSWPRAASQSHHGHHHHHHEHHHDEHHEHDHEHDYAHDHHHYDDDHASHDDDADHHHHSHNAHRSDPGRASEEDIAEHFLGGLRTRDSAQRARELDRIVASILRWAAQATGAATPSSLIASSPSQTNLLLSGDSAGGNVFVVNPADGNLLLADSVTTSNATSPHDSTCASPDDSPSAGNSPPLTPRGSGSHKSGDFDASLSAHRHSSSSSSSSSSHHAHHSHDQHGRTHGLTGPERARRLLNIHLPSILRLTTECPFADVRDRFQRLLTSLRDKAISLPYRRYNAPSRFIPTPKLMPMNEEPGAEASYQVMVDSFLHDCRVSHFVRALSYHPTYLAAFLHTHHFILRGDGPLPAHWRNYIAIMAAARCGVKYVVSVQQSTFLVNGGDTTWLKGLEFAPVKLQNLDELNMLLAYQPWRVTAEHIRTLLRGQDSWSLAELVQAIVVLTHFHSVSAIAAGAGLTPEVDLEGGHLFATESERAELAEQLNSSQDAVGDATDSSWTAAMLQRLNAVAGEADVTEEENVKNFEKSETEFNTGHIHHAASASDINRFIRRPDFAHEDFDIKSREYSVFRYQDYSWEDHGFSLVDRFYESCAQLLDQQFSIAKTMTYATMGGQGGIDTQKLRYAVWYYITRVNGILHDDFNYGTVNELLEREVKLYIKRLACSPAEITQAEYVAASRGLLPSEKIHIAILATEANKQAGLMYALHAVMKYMA</sequence>
<feature type="compositionally biased region" description="Basic and acidic residues" evidence="4">
    <location>
        <begin position="31"/>
        <end position="64"/>
    </location>
</feature>
<dbReference type="PhylomeDB" id="A0A0D2VRW9"/>
<evidence type="ECO:0000313" key="6">
    <source>
        <dbReference type="Proteomes" id="UP000008743"/>
    </source>
</evidence>
<dbReference type="Proteomes" id="UP000008743">
    <property type="component" value="Unassembled WGS sequence"/>
</dbReference>
<feature type="compositionally biased region" description="Basic residues" evidence="4">
    <location>
        <begin position="20"/>
        <end position="30"/>
    </location>
</feature>
<dbReference type="PANTHER" id="PTHR12474:SF0">
    <property type="entry name" value="SESTRIN HOMOLOG"/>
    <property type="match status" value="1"/>
</dbReference>
<evidence type="ECO:0000256" key="3">
    <source>
        <dbReference type="ARBA" id="ARBA00022490"/>
    </source>
</evidence>
<proteinExistence type="inferred from homology"/>
<dbReference type="GO" id="GO:1904262">
    <property type="term" value="P:negative regulation of TORC1 signaling"/>
    <property type="evidence" value="ECO:0007669"/>
    <property type="project" value="TreeGrafter"/>
</dbReference>
<comment type="similarity">
    <text evidence="2">Belongs to the sestrin family.</text>
</comment>